<keyword evidence="1" id="KW-0966">Cell projection</keyword>
<gene>
    <name evidence="1" type="ORF">TICRE_02790</name>
</gene>
<keyword evidence="2" id="KW-1185">Reference proteome</keyword>
<accession>A0A1U7M913</accession>
<protein>
    <submittedName>
        <fullName evidence="1">Flagellar protein FlbD</fullName>
    </submittedName>
</protein>
<keyword evidence="1" id="KW-0282">Flagellum</keyword>
<dbReference type="AlphaFoldDB" id="A0A1U7M913"/>
<dbReference type="Proteomes" id="UP000186112">
    <property type="component" value="Unassembled WGS sequence"/>
</dbReference>
<evidence type="ECO:0000313" key="1">
    <source>
        <dbReference type="EMBL" id="OLS03766.1"/>
    </source>
</evidence>
<name>A0A1U7M913_TISCR</name>
<evidence type="ECO:0000313" key="2">
    <source>
        <dbReference type="Proteomes" id="UP000186112"/>
    </source>
</evidence>
<proteinExistence type="predicted"/>
<dbReference type="PANTHER" id="PTHR39185:SF1">
    <property type="entry name" value="SWARMING MOTILITY PROTEIN SWRD"/>
    <property type="match status" value="1"/>
</dbReference>
<dbReference type="OrthoDB" id="9799862at2"/>
<sequence>MIMLTSIKGKKFCLNSDLIYKITEAPDTIITLTDGKVLRVEERCEQIRQSIIDFKREIYAAPLEG</sequence>
<organism evidence="1 2">
    <name type="scientific">Tissierella creatinophila DSM 6911</name>
    <dbReference type="NCBI Taxonomy" id="1123403"/>
    <lineage>
        <taxon>Bacteria</taxon>
        <taxon>Bacillati</taxon>
        <taxon>Bacillota</taxon>
        <taxon>Tissierellia</taxon>
        <taxon>Tissierellales</taxon>
        <taxon>Tissierellaceae</taxon>
        <taxon>Tissierella</taxon>
    </lineage>
</organism>
<reference evidence="1 2" key="1">
    <citation type="submission" date="2016-02" db="EMBL/GenBank/DDBJ databases">
        <title>Genome sequence of Tissierella creatinophila DSM 6911.</title>
        <authorList>
            <person name="Poehlein A."/>
            <person name="Daniel R."/>
        </authorList>
    </citation>
    <scope>NUCLEOTIDE SEQUENCE [LARGE SCALE GENOMIC DNA]</scope>
    <source>
        <strain evidence="1 2">DSM 6911</strain>
    </source>
</reference>
<dbReference type="RefSeq" id="WP_075724365.1">
    <property type="nucleotide sequence ID" value="NZ_LTDM01000003.1"/>
</dbReference>
<dbReference type="EMBL" id="LTDM01000003">
    <property type="protein sequence ID" value="OLS03766.1"/>
    <property type="molecule type" value="Genomic_DNA"/>
</dbReference>
<dbReference type="Pfam" id="PF06289">
    <property type="entry name" value="FlbD"/>
    <property type="match status" value="1"/>
</dbReference>
<dbReference type="InterPro" id="IPR009384">
    <property type="entry name" value="SwrD-like"/>
</dbReference>
<dbReference type="PANTHER" id="PTHR39185">
    <property type="entry name" value="SWARMING MOTILITY PROTEIN SWRD"/>
    <property type="match status" value="1"/>
</dbReference>
<comment type="caution">
    <text evidence="1">The sequence shown here is derived from an EMBL/GenBank/DDBJ whole genome shotgun (WGS) entry which is preliminary data.</text>
</comment>
<keyword evidence="1" id="KW-0969">Cilium</keyword>